<reference evidence="2" key="1">
    <citation type="journal article" date="2022" name="bioRxiv">
        <title>Sequencing and chromosome-scale assembly of the giantPleurodeles waltlgenome.</title>
        <authorList>
            <person name="Brown T."/>
            <person name="Elewa A."/>
            <person name="Iarovenko S."/>
            <person name="Subramanian E."/>
            <person name="Araus A.J."/>
            <person name="Petzold A."/>
            <person name="Susuki M."/>
            <person name="Suzuki K.-i.T."/>
            <person name="Hayashi T."/>
            <person name="Toyoda A."/>
            <person name="Oliveira C."/>
            <person name="Osipova E."/>
            <person name="Leigh N.D."/>
            <person name="Simon A."/>
            <person name="Yun M.H."/>
        </authorList>
    </citation>
    <scope>NUCLEOTIDE SEQUENCE</scope>
    <source>
        <strain evidence="2">20211129_DDA</strain>
        <tissue evidence="2">Liver</tissue>
    </source>
</reference>
<keyword evidence="3" id="KW-1185">Reference proteome</keyword>
<accession>A0AAV7SXX3</accession>
<comment type="caution">
    <text evidence="2">The sequence shown here is derived from an EMBL/GenBank/DDBJ whole genome shotgun (WGS) entry which is preliminary data.</text>
</comment>
<feature type="region of interest" description="Disordered" evidence="1">
    <location>
        <begin position="214"/>
        <end position="233"/>
    </location>
</feature>
<dbReference type="AlphaFoldDB" id="A0AAV7SXX3"/>
<evidence type="ECO:0000256" key="1">
    <source>
        <dbReference type="SAM" id="MobiDB-lite"/>
    </source>
</evidence>
<evidence type="ECO:0000313" key="2">
    <source>
        <dbReference type="EMBL" id="KAJ1168965.1"/>
    </source>
</evidence>
<sequence>MEASRVTSSFRWYTHTIDLYSEACVAWRGHPARWPPTCEALQGRTINPLLIRADRSPEVPNLPAVWHRTLVEKRIGEAGRLGGEGRARSCWPGLTVCRGHCGGVAYPPPHWILAGAGWLEGAGPVGLPGMAVRQVPLDRRGRRGPGSQTWLGAERRLEAAGHAGEWRDRWLAWSPGAPGLGLRCLGLSGGALGLAWARGGVERCQGRYLPPPLDIGEGRQAQSKGAIGPPGEAMRWVPENQRRGRGVGLADPAGCGEVVEDCGDVPLCEVAGPAATDVVLERRVLIGGAYQGTGWQ</sequence>
<protein>
    <submittedName>
        <fullName evidence="2">Uncharacterized protein</fullName>
    </submittedName>
</protein>
<evidence type="ECO:0000313" key="3">
    <source>
        <dbReference type="Proteomes" id="UP001066276"/>
    </source>
</evidence>
<dbReference type="EMBL" id="JANPWB010000007">
    <property type="protein sequence ID" value="KAJ1168965.1"/>
    <property type="molecule type" value="Genomic_DNA"/>
</dbReference>
<name>A0AAV7SXX3_PLEWA</name>
<gene>
    <name evidence="2" type="ORF">NDU88_000877</name>
</gene>
<organism evidence="2 3">
    <name type="scientific">Pleurodeles waltl</name>
    <name type="common">Iberian ribbed newt</name>
    <dbReference type="NCBI Taxonomy" id="8319"/>
    <lineage>
        <taxon>Eukaryota</taxon>
        <taxon>Metazoa</taxon>
        <taxon>Chordata</taxon>
        <taxon>Craniata</taxon>
        <taxon>Vertebrata</taxon>
        <taxon>Euteleostomi</taxon>
        <taxon>Amphibia</taxon>
        <taxon>Batrachia</taxon>
        <taxon>Caudata</taxon>
        <taxon>Salamandroidea</taxon>
        <taxon>Salamandridae</taxon>
        <taxon>Pleurodelinae</taxon>
        <taxon>Pleurodeles</taxon>
    </lineage>
</organism>
<proteinExistence type="predicted"/>
<dbReference type="Proteomes" id="UP001066276">
    <property type="component" value="Chromosome 4_1"/>
</dbReference>